<evidence type="ECO:0000313" key="10">
    <source>
        <dbReference type="EMBL" id="GGG44810.1"/>
    </source>
</evidence>
<feature type="domain" description="Acyl-CoA dehydrogenase/oxidase N-terminal" evidence="9">
    <location>
        <begin position="9"/>
        <end position="119"/>
    </location>
</feature>
<evidence type="ECO:0000256" key="1">
    <source>
        <dbReference type="ARBA" id="ARBA00001974"/>
    </source>
</evidence>
<keyword evidence="5 6" id="KW-0560">Oxidoreductase</keyword>
<dbReference type="InterPro" id="IPR006091">
    <property type="entry name" value="Acyl-CoA_Oxase/DH_mid-dom"/>
</dbReference>
<dbReference type="InterPro" id="IPR046373">
    <property type="entry name" value="Acyl-CoA_Oxase/DH_mid-dom_sf"/>
</dbReference>
<dbReference type="SUPFAM" id="SSF47203">
    <property type="entry name" value="Acyl-CoA dehydrogenase C-terminal domain-like"/>
    <property type="match status" value="1"/>
</dbReference>
<dbReference type="InterPro" id="IPR037069">
    <property type="entry name" value="AcylCoA_DH/ox_N_sf"/>
</dbReference>
<evidence type="ECO:0000256" key="6">
    <source>
        <dbReference type="RuleBase" id="RU362125"/>
    </source>
</evidence>
<dbReference type="InterPro" id="IPR009075">
    <property type="entry name" value="AcylCo_DH/oxidase_C"/>
</dbReference>
<dbReference type="RefSeq" id="WP_188902644.1">
    <property type="nucleotide sequence ID" value="NZ_BMKS01000013.1"/>
</dbReference>
<evidence type="ECO:0000256" key="3">
    <source>
        <dbReference type="ARBA" id="ARBA00022630"/>
    </source>
</evidence>
<comment type="caution">
    <text evidence="10">The sequence shown here is derived from an EMBL/GenBank/DDBJ whole genome shotgun (WGS) entry which is preliminary data.</text>
</comment>
<evidence type="ECO:0000313" key="11">
    <source>
        <dbReference type="Proteomes" id="UP000597507"/>
    </source>
</evidence>
<dbReference type="EMBL" id="BMKS01000013">
    <property type="protein sequence ID" value="GGG44810.1"/>
    <property type="molecule type" value="Genomic_DNA"/>
</dbReference>
<dbReference type="PIRSF" id="PIRSF016578">
    <property type="entry name" value="HsaA"/>
    <property type="match status" value="1"/>
</dbReference>
<dbReference type="FunFam" id="1.20.140.10:FF:000001">
    <property type="entry name" value="Acyl-CoA dehydrogenase"/>
    <property type="match status" value="1"/>
</dbReference>
<sequence length="385" mass="42474">MSASPDTGEQERLILDAVDRFLERHVRPVAAKLEHADEYPAEIVERMKELGLFGAVIPAEYGGLGLRPSTYAKVIERISAEWMSLSGIVNSHLIMARIVDRMGTEAQKRAFLPRFATGELRGGLALTEPDCGTDLQAIRTTARREGDHYVVNGTKTWISNGIFGSCFALLVKTDPEAQPRHRGMSMLLAEKGPGFRVGRRLEKLGYKGIDSAELVFEDYRVPADRLLGGEGQGMACAISGLELGRVNVAARGVGVAQRALDEAVRYAQQRRTFGRPIHEHQAIALKLADMATRVEAARLLTEKAAQALDRGDRCDYEAGMAKLFATEAAVENSLEAMRIHGGYGYSKEFVVERLYRDAPLLVIGEGTNEIQRLVIAKRLIERNRI</sequence>
<gene>
    <name evidence="10" type="ORF">GCM10010964_35240</name>
</gene>
<comment type="similarity">
    <text evidence="2 6">Belongs to the acyl-CoA dehydrogenase family.</text>
</comment>
<dbReference type="Pfam" id="PF00441">
    <property type="entry name" value="Acyl-CoA_dh_1"/>
    <property type="match status" value="1"/>
</dbReference>
<dbReference type="InterPro" id="IPR036250">
    <property type="entry name" value="AcylCo_DH-like_C"/>
</dbReference>
<evidence type="ECO:0000256" key="2">
    <source>
        <dbReference type="ARBA" id="ARBA00009347"/>
    </source>
</evidence>
<dbReference type="Pfam" id="PF02770">
    <property type="entry name" value="Acyl-CoA_dh_M"/>
    <property type="match status" value="1"/>
</dbReference>
<dbReference type="Gene3D" id="1.20.140.10">
    <property type="entry name" value="Butyryl-CoA Dehydrogenase, subunit A, domain 3"/>
    <property type="match status" value="1"/>
</dbReference>
<reference evidence="10 11" key="1">
    <citation type="journal article" date="2014" name="Int. J. Syst. Evol. Microbiol.">
        <title>Complete genome sequence of Corynebacterium casei LMG S-19264T (=DSM 44701T), isolated from a smear-ripened cheese.</title>
        <authorList>
            <consortium name="US DOE Joint Genome Institute (JGI-PGF)"/>
            <person name="Walter F."/>
            <person name="Albersmeier A."/>
            <person name="Kalinowski J."/>
            <person name="Ruckert C."/>
        </authorList>
    </citation>
    <scope>NUCLEOTIDE SEQUENCE [LARGE SCALE GENOMIC DNA]</scope>
    <source>
        <strain evidence="10 11">CGMCC 1.16330</strain>
    </source>
</reference>
<proteinExistence type="inferred from homology"/>
<protein>
    <submittedName>
        <fullName evidence="10">Isovaleryl-CoA dehydrogenase</fullName>
    </submittedName>
</protein>
<dbReference type="GO" id="GO:0003995">
    <property type="term" value="F:acyl-CoA dehydrogenase activity"/>
    <property type="evidence" value="ECO:0007669"/>
    <property type="project" value="TreeGrafter"/>
</dbReference>
<name>A0A8J2ZDI5_9PROT</name>
<feature type="domain" description="Acyl-CoA dehydrogenase/oxidase C-terminal" evidence="7">
    <location>
        <begin position="231"/>
        <end position="379"/>
    </location>
</feature>
<evidence type="ECO:0000259" key="8">
    <source>
        <dbReference type="Pfam" id="PF02770"/>
    </source>
</evidence>
<keyword evidence="3 6" id="KW-0285">Flavoprotein</keyword>
<dbReference type="Proteomes" id="UP000597507">
    <property type="component" value="Unassembled WGS sequence"/>
</dbReference>
<dbReference type="Gene3D" id="1.10.540.10">
    <property type="entry name" value="Acyl-CoA dehydrogenase/oxidase, N-terminal domain"/>
    <property type="match status" value="1"/>
</dbReference>
<dbReference type="PANTHER" id="PTHR43884:SF12">
    <property type="entry name" value="ISOVALERYL-COA DEHYDROGENASE, MITOCHONDRIAL-RELATED"/>
    <property type="match status" value="1"/>
</dbReference>
<dbReference type="Gene3D" id="2.40.110.10">
    <property type="entry name" value="Butyryl-CoA Dehydrogenase, subunit A, domain 2"/>
    <property type="match status" value="1"/>
</dbReference>
<feature type="domain" description="Acyl-CoA oxidase/dehydrogenase middle" evidence="8">
    <location>
        <begin position="124"/>
        <end position="218"/>
    </location>
</feature>
<dbReference type="SUPFAM" id="SSF56645">
    <property type="entry name" value="Acyl-CoA dehydrogenase NM domain-like"/>
    <property type="match status" value="1"/>
</dbReference>
<dbReference type="Pfam" id="PF02771">
    <property type="entry name" value="Acyl-CoA_dh_N"/>
    <property type="match status" value="1"/>
</dbReference>
<organism evidence="10 11">
    <name type="scientific">Caldovatus sediminis</name>
    <dbReference type="NCBI Taxonomy" id="2041189"/>
    <lineage>
        <taxon>Bacteria</taxon>
        <taxon>Pseudomonadati</taxon>
        <taxon>Pseudomonadota</taxon>
        <taxon>Alphaproteobacteria</taxon>
        <taxon>Acetobacterales</taxon>
        <taxon>Roseomonadaceae</taxon>
        <taxon>Caldovatus</taxon>
    </lineage>
</organism>
<dbReference type="FunFam" id="2.40.110.10:FF:000002">
    <property type="entry name" value="Acyl-CoA dehydrogenase fadE12"/>
    <property type="match status" value="1"/>
</dbReference>
<evidence type="ECO:0000259" key="7">
    <source>
        <dbReference type="Pfam" id="PF00441"/>
    </source>
</evidence>
<evidence type="ECO:0000259" key="9">
    <source>
        <dbReference type="Pfam" id="PF02771"/>
    </source>
</evidence>
<dbReference type="InterPro" id="IPR009100">
    <property type="entry name" value="AcylCoA_DH/oxidase_NM_dom_sf"/>
</dbReference>
<keyword evidence="11" id="KW-1185">Reference proteome</keyword>
<accession>A0A8J2ZDI5</accession>
<keyword evidence="4 6" id="KW-0274">FAD</keyword>
<evidence type="ECO:0000256" key="5">
    <source>
        <dbReference type="ARBA" id="ARBA00023002"/>
    </source>
</evidence>
<dbReference type="PANTHER" id="PTHR43884">
    <property type="entry name" value="ACYL-COA DEHYDROGENASE"/>
    <property type="match status" value="1"/>
</dbReference>
<comment type="cofactor">
    <cofactor evidence="1 6">
        <name>FAD</name>
        <dbReference type="ChEBI" id="CHEBI:57692"/>
    </cofactor>
</comment>
<dbReference type="GO" id="GO:0050660">
    <property type="term" value="F:flavin adenine dinucleotide binding"/>
    <property type="evidence" value="ECO:0007669"/>
    <property type="project" value="InterPro"/>
</dbReference>
<evidence type="ECO:0000256" key="4">
    <source>
        <dbReference type="ARBA" id="ARBA00022827"/>
    </source>
</evidence>
<dbReference type="AlphaFoldDB" id="A0A8J2ZDI5"/>
<dbReference type="InterPro" id="IPR013786">
    <property type="entry name" value="AcylCoA_DH/ox_N"/>
</dbReference>